<name>A0A1X7HR90_9BACL</name>
<reference evidence="2 3" key="1">
    <citation type="submission" date="2017-04" db="EMBL/GenBank/DDBJ databases">
        <authorList>
            <person name="Afonso C.L."/>
            <person name="Miller P.J."/>
            <person name="Scott M.A."/>
            <person name="Spackman E."/>
            <person name="Goraichik I."/>
            <person name="Dimitrov K.M."/>
            <person name="Suarez D.L."/>
            <person name="Swayne D.E."/>
        </authorList>
    </citation>
    <scope>NUCLEOTIDE SEQUENCE [LARGE SCALE GENOMIC DNA]</scope>
    <source>
        <strain evidence="2 3">N3/975</strain>
    </source>
</reference>
<gene>
    <name evidence="2" type="ORF">SAMN05661091_5482</name>
</gene>
<dbReference type="Proteomes" id="UP000192940">
    <property type="component" value="Chromosome I"/>
</dbReference>
<dbReference type="STRING" id="1313296.SAMN05661091_5482"/>
<dbReference type="AlphaFoldDB" id="A0A1X7HR90"/>
<keyword evidence="1" id="KW-1133">Transmembrane helix</keyword>
<accession>A0A1X7HR90</accession>
<proteinExistence type="predicted"/>
<evidence type="ECO:0000313" key="3">
    <source>
        <dbReference type="Proteomes" id="UP000192940"/>
    </source>
</evidence>
<keyword evidence="3" id="KW-1185">Reference proteome</keyword>
<sequence>MKRTEKVKYSRIVFNAVIVASVLVALTSGFKFV</sequence>
<dbReference type="EMBL" id="LT840184">
    <property type="protein sequence ID" value="SMF91509.1"/>
    <property type="molecule type" value="Genomic_DNA"/>
</dbReference>
<organism evidence="2 3">
    <name type="scientific">Paenibacillus uliginis N3/975</name>
    <dbReference type="NCBI Taxonomy" id="1313296"/>
    <lineage>
        <taxon>Bacteria</taxon>
        <taxon>Bacillati</taxon>
        <taxon>Bacillota</taxon>
        <taxon>Bacilli</taxon>
        <taxon>Bacillales</taxon>
        <taxon>Paenibacillaceae</taxon>
        <taxon>Paenibacillus</taxon>
    </lineage>
</organism>
<keyword evidence="1" id="KW-0472">Membrane</keyword>
<protein>
    <submittedName>
        <fullName evidence="2">Uncharacterized protein</fullName>
    </submittedName>
</protein>
<evidence type="ECO:0000256" key="1">
    <source>
        <dbReference type="SAM" id="Phobius"/>
    </source>
</evidence>
<feature type="transmembrane region" description="Helical" evidence="1">
    <location>
        <begin position="12"/>
        <end position="30"/>
    </location>
</feature>
<keyword evidence="1" id="KW-0812">Transmembrane</keyword>
<evidence type="ECO:0000313" key="2">
    <source>
        <dbReference type="EMBL" id="SMF91509.1"/>
    </source>
</evidence>